<reference evidence="2 3" key="1">
    <citation type="journal article" date="2023" name="ISME J.">
        <title>Thermophilic Dehalococcoidia with unusual traits shed light on an unexpected past.</title>
        <authorList>
            <person name="Palmer M."/>
            <person name="Covington J.K."/>
            <person name="Zhou E.M."/>
            <person name="Thomas S.C."/>
            <person name="Habib N."/>
            <person name="Seymour C.O."/>
            <person name="Lai D."/>
            <person name="Johnston J."/>
            <person name="Hashimi A."/>
            <person name="Jiao J.Y."/>
            <person name="Muok A.R."/>
            <person name="Liu L."/>
            <person name="Xian W.D."/>
            <person name="Zhi X.Y."/>
            <person name="Li M.M."/>
            <person name="Silva L.P."/>
            <person name="Bowen B.P."/>
            <person name="Louie K."/>
            <person name="Briegel A."/>
            <person name="Pett-Ridge J."/>
            <person name="Weber P.K."/>
            <person name="Tocheva E.I."/>
            <person name="Woyke T."/>
            <person name="Northen T.R."/>
            <person name="Mayali X."/>
            <person name="Li W.J."/>
            <person name="Hedlund B.P."/>
        </authorList>
    </citation>
    <scope>NUCLEOTIDE SEQUENCE [LARGE SCALE GENOMIC DNA]</scope>
    <source>
        <strain evidence="2 3">YIM 72310</strain>
    </source>
</reference>
<keyword evidence="3" id="KW-1185">Reference proteome</keyword>
<sequence>MPRLRQVPRAEASPEALAAYQRLFGDRDPVSEPGTATGTPGNWWTVFALVPDVLVHAQDGFALLNSRRRALTPYQRELALVRTGYLGQSQFVYSQHCKAARAAGIPEAKLAAIPAWSTAEVFDAADRAILAATDELVLQDGRIHDAAFAALRDVLSDEAILELVYAVGTYRMHAMICRALRLEYDDVDERIVEVPAPGQGSAAVDVMGQIQRQ</sequence>
<evidence type="ECO:0000259" key="1">
    <source>
        <dbReference type="Pfam" id="PF02627"/>
    </source>
</evidence>
<dbReference type="Proteomes" id="UP001212803">
    <property type="component" value="Chromosome"/>
</dbReference>
<dbReference type="EMBL" id="CP115149">
    <property type="protein sequence ID" value="WBL36603.1"/>
    <property type="molecule type" value="Genomic_DNA"/>
</dbReference>
<dbReference type="InterPro" id="IPR029032">
    <property type="entry name" value="AhpD-like"/>
</dbReference>
<feature type="domain" description="Carboxymuconolactone decarboxylase-like" evidence="1">
    <location>
        <begin position="68"/>
        <end position="135"/>
    </location>
</feature>
<dbReference type="SUPFAM" id="SSF69118">
    <property type="entry name" value="AhpD-like"/>
    <property type="match status" value="1"/>
</dbReference>
<dbReference type="Pfam" id="PF02627">
    <property type="entry name" value="CMD"/>
    <property type="match status" value="1"/>
</dbReference>
<name>A0ABY7MAL0_9CHLR</name>
<evidence type="ECO:0000313" key="3">
    <source>
        <dbReference type="Proteomes" id="UP001212803"/>
    </source>
</evidence>
<evidence type="ECO:0000313" key="2">
    <source>
        <dbReference type="EMBL" id="WBL36603.1"/>
    </source>
</evidence>
<dbReference type="Gene3D" id="1.20.1290.10">
    <property type="entry name" value="AhpD-like"/>
    <property type="match status" value="1"/>
</dbReference>
<dbReference type="PANTHER" id="PTHR34846">
    <property type="entry name" value="4-CARBOXYMUCONOLACTONE DECARBOXYLASE FAMILY PROTEIN (AFU_ORTHOLOGUE AFUA_6G11590)"/>
    <property type="match status" value="1"/>
</dbReference>
<organism evidence="2 3">
    <name type="scientific">Tepidiforma flava</name>
    <dbReference type="NCBI Taxonomy" id="3004094"/>
    <lineage>
        <taxon>Bacteria</taxon>
        <taxon>Bacillati</taxon>
        <taxon>Chloroflexota</taxon>
        <taxon>Tepidiformia</taxon>
        <taxon>Tepidiformales</taxon>
        <taxon>Tepidiformaceae</taxon>
        <taxon>Tepidiforma</taxon>
    </lineage>
</organism>
<dbReference type="InterPro" id="IPR003779">
    <property type="entry name" value="CMD-like"/>
</dbReference>
<accession>A0ABY7MAL0</accession>
<protein>
    <submittedName>
        <fullName evidence="2">Carboxymuconolactone decarboxylase family protein</fullName>
    </submittedName>
</protein>
<dbReference type="PANTHER" id="PTHR34846:SF5">
    <property type="entry name" value="CARBOXYMUCONOLACTONE DECARBOXYLASE-LIKE DOMAIN-CONTAINING PROTEIN"/>
    <property type="match status" value="1"/>
</dbReference>
<proteinExistence type="predicted"/>
<gene>
    <name evidence="2" type="ORF">O0235_03345</name>
</gene>
<dbReference type="RefSeq" id="WP_270057125.1">
    <property type="nucleotide sequence ID" value="NZ_CP115149.1"/>
</dbReference>